<evidence type="ECO:0000313" key="6">
    <source>
        <dbReference type="EMBL" id="MBO8414298.1"/>
    </source>
</evidence>
<dbReference type="Gene3D" id="3.40.190.290">
    <property type="match status" value="1"/>
</dbReference>
<dbReference type="SUPFAM" id="SSF46785">
    <property type="entry name" value="Winged helix' DNA-binding domain"/>
    <property type="match status" value="1"/>
</dbReference>
<dbReference type="CDD" id="cd05466">
    <property type="entry name" value="PBP2_LTTR_substrate"/>
    <property type="match status" value="1"/>
</dbReference>
<accession>A0A9D9D834</accession>
<dbReference type="PANTHER" id="PTHR30126:SF39">
    <property type="entry name" value="HTH-TYPE TRANSCRIPTIONAL REGULATOR CYSL"/>
    <property type="match status" value="1"/>
</dbReference>
<dbReference type="InterPro" id="IPR036388">
    <property type="entry name" value="WH-like_DNA-bd_sf"/>
</dbReference>
<dbReference type="InterPro" id="IPR036390">
    <property type="entry name" value="WH_DNA-bd_sf"/>
</dbReference>
<dbReference type="Proteomes" id="UP000823629">
    <property type="component" value="Unassembled WGS sequence"/>
</dbReference>
<name>A0A9D9D834_9BACL</name>
<dbReference type="PRINTS" id="PR00039">
    <property type="entry name" value="HTHLYSR"/>
</dbReference>
<dbReference type="PROSITE" id="PS50931">
    <property type="entry name" value="HTH_LYSR"/>
    <property type="match status" value="1"/>
</dbReference>
<keyword evidence="3" id="KW-0238">DNA-binding</keyword>
<dbReference type="EMBL" id="JADING010000064">
    <property type="protein sequence ID" value="MBO8414298.1"/>
    <property type="molecule type" value="Genomic_DNA"/>
</dbReference>
<dbReference type="GO" id="GO:0000976">
    <property type="term" value="F:transcription cis-regulatory region binding"/>
    <property type="evidence" value="ECO:0007669"/>
    <property type="project" value="TreeGrafter"/>
</dbReference>
<comment type="caution">
    <text evidence="6">The sequence shown here is derived from an EMBL/GenBank/DDBJ whole genome shotgun (WGS) entry which is preliminary data.</text>
</comment>
<dbReference type="Pfam" id="PF00126">
    <property type="entry name" value="HTH_1"/>
    <property type="match status" value="1"/>
</dbReference>
<dbReference type="GO" id="GO:0003700">
    <property type="term" value="F:DNA-binding transcription factor activity"/>
    <property type="evidence" value="ECO:0007669"/>
    <property type="project" value="InterPro"/>
</dbReference>
<evidence type="ECO:0000313" key="7">
    <source>
        <dbReference type="Proteomes" id="UP000823629"/>
    </source>
</evidence>
<proteinExistence type="inferred from homology"/>
<keyword evidence="4" id="KW-0804">Transcription</keyword>
<organism evidence="6 7">
    <name type="scientific">Candidatus Scatoplasma merdavium</name>
    <dbReference type="NCBI Taxonomy" id="2840932"/>
    <lineage>
        <taxon>Bacteria</taxon>
        <taxon>Bacillati</taxon>
        <taxon>Bacillota</taxon>
        <taxon>Bacilli</taxon>
        <taxon>Bacillales</taxon>
        <taxon>Candidatus Scatoplasma</taxon>
    </lineage>
</organism>
<gene>
    <name evidence="6" type="ORF">IAC78_02325</name>
</gene>
<dbReference type="Gene3D" id="1.10.10.10">
    <property type="entry name" value="Winged helix-like DNA-binding domain superfamily/Winged helix DNA-binding domain"/>
    <property type="match status" value="1"/>
</dbReference>
<feature type="domain" description="HTH lysR-type" evidence="5">
    <location>
        <begin position="1"/>
        <end position="58"/>
    </location>
</feature>
<keyword evidence="2" id="KW-0805">Transcription regulation</keyword>
<dbReference type="SUPFAM" id="SSF53850">
    <property type="entry name" value="Periplasmic binding protein-like II"/>
    <property type="match status" value="1"/>
</dbReference>
<dbReference type="AlphaFoldDB" id="A0A9D9D834"/>
<dbReference type="PANTHER" id="PTHR30126">
    <property type="entry name" value="HTH-TYPE TRANSCRIPTIONAL REGULATOR"/>
    <property type="match status" value="1"/>
</dbReference>
<evidence type="ECO:0000256" key="3">
    <source>
        <dbReference type="ARBA" id="ARBA00023125"/>
    </source>
</evidence>
<dbReference type="InterPro" id="IPR005119">
    <property type="entry name" value="LysR_subst-bd"/>
</dbReference>
<dbReference type="InterPro" id="IPR000847">
    <property type="entry name" value="LysR_HTH_N"/>
</dbReference>
<sequence>MEDLKLITLLTASELKNFTKTAKKLNLTQPAVSQHIKQLEKELNIKIFNRVGNDLKITPEGQILIKYARRIVSLYNELESKLKDEKKHAKSLIIGITHTSESNIVAEVLANYCANNKGTKIKIVSDTIKNLYDKLSSYEIDLAFVEGKVPEKKYSSVLLDTDYLVAVMNLYNPLAKKKIIDINDLKKEKMILRSKLSGTRSLFVSELTNMNMSLDEFNIILELDNIATIKDLIKKGAGVSVLPRSVCYSELKDHSLAILPIKDMNMIRETNMVFVKDFVSQNLVDDISSMYREYKI</sequence>
<evidence type="ECO:0000256" key="1">
    <source>
        <dbReference type="ARBA" id="ARBA00009437"/>
    </source>
</evidence>
<comment type="similarity">
    <text evidence="1">Belongs to the LysR transcriptional regulatory family.</text>
</comment>
<dbReference type="FunFam" id="1.10.10.10:FF:000001">
    <property type="entry name" value="LysR family transcriptional regulator"/>
    <property type="match status" value="1"/>
</dbReference>
<evidence type="ECO:0000256" key="2">
    <source>
        <dbReference type="ARBA" id="ARBA00023015"/>
    </source>
</evidence>
<reference evidence="6" key="2">
    <citation type="journal article" date="2021" name="PeerJ">
        <title>Extensive microbial diversity within the chicken gut microbiome revealed by metagenomics and culture.</title>
        <authorList>
            <person name="Gilroy R."/>
            <person name="Ravi A."/>
            <person name="Getino M."/>
            <person name="Pursley I."/>
            <person name="Horton D.L."/>
            <person name="Alikhan N.F."/>
            <person name="Baker D."/>
            <person name="Gharbi K."/>
            <person name="Hall N."/>
            <person name="Watson M."/>
            <person name="Adriaenssens E.M."/>
            <person name="Foster-Nyarko E."/>
            <person name="Jarju S."/>
            <person name="Secka A."/>
            <person name="Antonio M."/>
            <person name="Oren A."/>
            <person name="Chaudhuri R.R."/>
            <person name="La Ragione R."/>
            <person name="Hildebrand F."/>
            <person name="Pallen M.J."/>
        </authorList>
    </citation>
    <scope>NUCLEOTIDE SEQUENCE</scope>
    <source>
        <strain evidence="6">1748</strain>
    </source>
</reference>
<evidence type="ECO:0000256" key="4">
    <source>
        <dbReference type="ARBA" id="ARBA00023163"/>
    </source>
</evidence>
<dbReference type="Pfam" id="PF03466">
    <property type="entry name" value="LysR_substrate"/>
    <property type="match status" value="1"/>
</dbReference>
<protein>
    <submittedName>
        <fullName evidence="6">LysR family transcriptional regulator</fullName>
    </submittedName>
</protein>
<reference evidence="6" key="1">
    <citation type="submission" date="2020-10" db="EMBL/GenBank/DDBJ databases">
        <authorList>
            <person name="Gilroy R."/>
        </authorList>
    </citation>
    <scope>NUCLEOTIDE SEQUENCE</scope>
    <source>
        <strain evidence="6">1748</strain>
    </source>
</reference>
<evidence type="ECO:0000259" key="5">
    <source>
        <dbReference type="PROSITE" id="PS50931"/>
    </source>
</evidence>